<dbReference type="EMBL" id="MVGT01001384">
    <property type="protein sequence ID" value="OVA12369.1"/>
    <property type="molecule type" value="Genomic_DNA"/>
</dbReference>
<comment type="caution">
    <text evidence="1">The sequence shown here is derived from an EMBL/GenBank/DDBJ whole genome shotgun (WGS) entry which is preliminary data.</text>
</comment>
<proteinExistence type="predicted"/>
<organism evidence="1 2">
    <name type="scientific">Macleaya cordata</name>
    <name type="common">Five-seeded plume-poppy</name>
    <name type="synonym">Bocconia cordata</name>
    <dbReference type="NCBI Taxonomy" id="56857"/>
    <lineage>
        <taxon>Eukaryota</taxon>
        <taxon>Viridiplantae</taxon>
        <taxon>Streptophyta</taxon>
        <taxon>Embryophyta</taxon>
        <taxon>Tracheophyta</taxon>
        <taxon>Spermatophyta</taxon>
        <taxon>Magnoliopsida</taxon>
        <taxon>Ranunculales</taxon>
        <taxon>Papaveraceae</taxon>
        <taxon>Papaveroideae</taxon>
        <taxon>Macleaya</taxon>
    </lineage>
</organism>
<dbReference type="InParanoid" id="A0A200QPH5"/>
<evidence type="ECO:0000313" key="1">
    <source>
        <dbReference type="EMBL" id="OVA12369.1"/>
    </source>
</evidence>
<protein>
    <recommendedName>
        <fullName evidence="3">Reverse transcriptase zinc-binding domain</fullName>
    </recommendedName>
</protein>
<name>A0A200QPH5_MACCD</name>
<gene>
    <name evidence="1" type="ORF">BVC80_1795g8</name>
</gene>
<accession>A0A200QPH5</accession>
<dbReference type="Proteomes" id="UP000195402">
    <property type="component" value="Unassembled WGS sequence"/>
</dbReference>
<dbReference type="PANTHER" id="PTHR36617:SF15">
    <property type="entry name" value="REVERSE TRANSCRIPTASE ZINC-BINDING DOMAIN-CONTAINING PROTEIN"/>
    <property type="match status" value="1"/>
</dbReference>
<keyword evidence="2" id="KW-1185">Reference proteome</keyword>
<dbReference type="AlphaFoldDB" id="A0A200QPH5"/>
<evidence type="ECO:0000313" key="2">
    <source>
        <dbReference type="Proteomes" id="UP000195402"/>
    </source>
</evidence>
<dbReference type="PANTHER" id="PTHR36617">
    <property type="entry name" value="PROTEIN, PUTATIVE-RELATED"/>
    <property type="match status" value="1"/>
</dbReference>
<reference evidence="1 2" key="1">
    <citation type="journal article" date="2017" name="Mol. Plant">
        <title>The Genome of Medicinal Plant Macleaya cordata Provides New Insights into Benzylisoquinoline Alkaloids Metabolism.</title>
        <authorList>
            <person name="Liu X."/>
            <person name="Liu Y."/>
            <person name="Huang P."/>
            <person name="Ma Y."/>
            <person name="Qing Z."/>
            <person name="Tang Q."/>
            <person name="Cao H."/>
            <person name="Cheng P."/>
            <person name="Zheng Y."/>
            <person name="Yuan Z."/>
            <person name="Zhou Y."/>
            <person name="Liu J."/>
            <person name="Tang Z."/>
            <person name="Zhuo Y."/>
            <person name="Zhang Y."/>
            <person name="Yu L."/>
            <person name="Huang J."/>
            <person name="Yang P."/>
            <person name="Peng Q."/>
            <person name="Zhang J."/>
            <person name="Jiang W."/>
            <person name="Zhang Z."/>
            <person name="Lin K."/>
            <person name="Ro D.K."/>
            <person name="Chen X."/>
            <person name="Xiong X."/>
            <person name="Shang Y."/>
            <person name="Huang S."/>
            <person name="Zeng J."/>
        </authorList>
    </citation>
    <scope>NUCLEOTIDE SEQUENCE [LARGE SCALE GENOMIC DNA]</scope>
    <source>
        <strain evidence="2">cv. BLH2017</strain>
        <tissue evidence="1">Root</tissue>
    </source>
</reference>
<sequence>MPNIPFGTTIWKGICKRKELFIKRIRFNVKKGNTVKFWEDRWLFEEPIATVCPNLFNAVRSHNFLVADMGRIENNIMVWNLNFSRRIIRTVEIEEFAVLMNALDNFEFDRTSEDEVMWMASKSKEFTVASCYGIWSYFWGELNVAVIIPGSLQALFEGWSHLWTNTKGKEVWILLPAAITWSLWVERNKRVFEDQEVSLDRMIIEVKALIFFWLSAADPKKFDMISFQHLVVDWKKTFFDPP</sequence>
<dbReference type="OrthoDB" id="696485at2759"/>
<evidence type="ECO:0008006" key="3">
    <source>
        <dbReference type="Google" id="ProtNLM"/>
    </source>
</evidence>
<dbReference type="OMA" id="LLCIFWC"/>